<evidence type="ECO:0000313" key="1">
    <source>
        <dbReference type="EMBL" id="AYV82493.1"/>
    </source>
</evidence>
<proteinExistence type="predicted"/>
<sequence length="36" mass="4301">MWRYICKWVEVESGFHQKLESIIIKGAGINRLFNFS</sequence>
<gene>
    <name evidence="1" type="ORF">Hyperionvirus1_72</name>
</gene>
<organism evidence="1">
    <name type="scientific">Hyperionvirus sp</name>
    <dbReference type="NCBI Taxonomy" id="2487770"/>
    <lineage>
        <taxon>Viruses</taxon>
        <taxon>Varidnaviria</taxon>
        <taxon>Bamfordvirae</taxon>
        <taxon>Nucleocytoviricota</taxon>
        <taxon>Megaviricetes</taxon>
        <taxon>Imitervirales</taxon>
        <taxon>Mimiviridae</taxon>
        <taxon>Klosneuvirinae</taxon>
    </lineage>
</organism>
<protein>
    <submittedName>
        <fullName evidence="1">Uncharacterized protein</fullName>
    </submittedName>
</protein>
<name>A0A3G5A9I0_9VIRU</name>
<dbReference type="EMBL" id="MK072383">
    <property type="protein sequence ID" value="AYV82493.1"/>
    <property type="molecule type" value="Genomic_DNA"/>
</dbReference>
<reference evidence="1" key="1">
    <citation type="submission" date="2018-10" db="EMBL/GenBank/DDBJ databases">
        <title>Hidden diversity of soil giant viruses.</title>
        <authorList>
            <person name="Schulz F."/>
            <person name="Alteio L."/>
            <person name="Goudeau D."/>
            <person name="Ryan E.M."/>
            <person name="Malmstrom R.R."/>
            <person name="Blanchard J."/>
            <person name="Woyke T."/>
        </authorList>
    </citation>
    <scope>NUCLEOTIDE SEQUENCE</scope>
    <source>
        <strain evidence="1">HYV1</strain>
    </source>
</reference>
<accession>A0A3G5A9I0</accession>